<dbReference type="InterPro" id="IPR029068">
    <property type="entry name" value="Glyas_Bleomycin-R_OHBP_Dase"/>
</dbReference>
<protein>
    <submittedName>
        <fullName evidence="1">Uncharacterized protein</fullName>
    </submittedName>
</protein>
<accession>A0ABV5WFH7</accession>
<organism evidence="1 2">
    <name type="scientific">Ectobacillus funiculus</name>
    <dbReference type="NCBI Taxonomy" id="137993"/>
    <lineage>
        <taxon>Bacteria</taxon>
        <taxon>Bacillati</taxon>
        <taxon>Bacillota</taxon>
        <taxon>Bacilli</taxon>
        <taxon>Bacillales</taxon>
        <taxon>Bacillaceae</taxon>
        <taxon>Ectobacillus</taxon>
    </lineage>
</organism>
<dbReference type="Proteomes" id="UP001589609">
    <property type="component" value="Unassembled WGS sequence"/>
</dbReference>
<keyword evidence="2" id="KW-1185">Reference proteome</keyword>
<sequence>MEDTEAEVHKCHFAFDVNLEDLREAKNWLNKRGIETKLAFD</sequence>
<comment type="caution">
    <text evidence="1">The sequence shown here is derived from an EMBL/GenBank/DDBJ whole genome shotgun (WGS) entry which is preliminary data.</text>
</comment>
<gene>
    <name evidence="1" type="ORF">ACFFMS_13030</name>
</gene>
<reference evidence="1 2" key="1">
    <citation type="submission" date="2024-09" db="EMBL/GenBank/DDBJ databases">
        <authorList>
            <person name="Sun Q."/>
            <person name="Mori K."/>
        </authorList>
    </citation>
    <scope>NUCLEOTIDE SEQUENCE [LARGE SCALE GENOMIC DNA]</scope>
    <source>
        <strain evidence="1 2">JCM 11201</strain>
    </source>
</reference>
<evidence type="ECO:0000313" key="2">
    <source>
        <dbReference type="Proteomes" id="UP001589609"/>
    </source>
</evidence>
<dbReference type="EMBL" id="JBHMAF010000069">
    <property type="protein sequence ID" value="MFB9759359.1"/>
    <property type="molecule type" value="Genomic_DNA"/>
</dbReference>
<evidence type="ECO:0000313" key="1">
    <source>
        <dbReference type="EMBL" id="MFB9759359.1"/>
    </source>
</evidence>
<name>A0ABV5WFH7_9BACI</name>
<dbReference type="Gene3D" id="3.10.180.10">
    <property type="entry name" value="2,3-Dihydroxybiphenyl 1,2-Dioxygenase, domain 1"/>
    <property type="match status" value="1"/>
</dbReference>
<proteinExistence type="predicted"/>